<accession>A0A9X3BWJ6</accession>
<name>A0A9X3BWJ6_9MYCO</name>
<dbReference type="EMBL" id="JACKSJ010000148">
    <property type="protein sequence ID" value="MCV7171781.1"/>
    <property type="molecule type" value="Genomic_DNA"/>
</dbReference>
<feature type="transmembrane region" description="Helical" evidence="1">
    <location>
        <begin position="21"/>
        <end position="40"/>
    </location>
</feature>
<reference evidence="2" key="1">
    <citation type="submission" date="2020-07" db="EMBL/GenBank/DDBJ databases">
        <authorList>
            <person name="Pettersson B.M.F."/>
            <person name="Behra P.R.K."/>
            <person name="Ramesh M."/>
            <person name="Das S."/>
            <person name="Dasgupta S."/>
            <person name="Kirsebom L.A."/>
        </authorList>
    </citation>
    <scope>NUCLEOTIDE SEQUENCE</scope>
    <source>
        <strain evidence="2">DSM 44615</strain>
    </source>
</reference>
<protein>
    <submittedName>
        <fullName evidence="2">DUF3137 domain-containing protein</fullName>
    </submittedName>
</protein>
<dbReference type="Pfam" id="PF11335">
    <property type="entry name" value="DUF3137"/>
    <property type="match status" value="1"/>
</dbReference>
<dbReference type="AlphaFoldDB" id="A0A9X3BWJ6"/>
<evidence type="ECO:0000256" key="1">
    <source>
        <dbReference type="SAM" id="Phobius"/>
    </source>
</evidence>
<comment type="caution">
    <text evidence="2">The sequence shown here is derived from an EMBL/GenBank/DDBJ whole genome shotgun (WGS) entry which is preliminary data.</text>
</comment>
<evidence type="ECO:0000313" key="2">
    <source>
        <dbReference type="EMBL" id="MCV7171781.1"/>
    </source>
</evidence>
<keyword evidence="3" id="KW-1185">Reference proteome</keyword>
<feature type="transmembrane region" description="Helical" evidence="1">
    <location>
        <begin position="52"/>
        <end position="73"/>
    </location>
</feature>
<evidence type="ECO:0000313" key="3">
    <source>
        <dbReference type="Proteomes" id="UP001140293"/>
    </source>
</evidence>
<proteinExistence type="predicted"/>
<organism evidence="2 3">
    <name type="scientific">[Mycobacterium] manitobense</name>
    <dbReference type="NCBI Taxonomy" id="190147"/>
    <lineage>
        <taxon>Bacteria</taxon>
        <taxon>Bacillati</taxon>
        <taxon>Actinomycetota</taxon>
        <taxon>Actinomycetes</taxon>
        <taxon>Mycobacteriales</taxon>
        <taxon>Mycobacteriaceae</taxon>
        <taxon>Mycolicibacterium</taxon>
    </lineage>
</organism>
<dbReference type="Proteomes" id="UP001140293">
    <property type="component" value="Unassembled WGS sequence"/>
</dbReference>
<keyword evidence="1" id="KW-0812">Transmembrane</keyword>
<dbReference type="RefSeq" id="WP_264013959.1">
    <property type="nucleotide sequence ID" value="NZ_JACKSJ010000148.1"/>
</dbReference>
<gene>
    <name evidence="2" type="ORF">H7I41_17855</name>
</gene>
<keyword evidence="1" id="KW-1133">Transmembrane helix</keyword>
<keyword evidence="1" id="KW-0472">Membrane</keyword>
<sequence>MPPATFDHPLPYRSAIPAQRGLNVLTAGTFVALVAVQFAWWPALFGSILPSVTVALATPLLALVPSGMIIAGLRRREMRAWSRAHGFVHHRRPDWPVPQFDVAPFTVGRARRRRVADGMTGTVGRHPAWFIHYTWWNNNWFTVTSHFRNVFALTLPRALPALSIGPTIDPGAGSTVPLESIDFNDVWAVATRDERFARAVITPATMDRLLALDLPVTANTRISIVGRELLAISIGGNRGSDITRIYTALRIIADGIPPYVWDVWSVSDQEAHT</sequence>
<reference evidence="2" key="2">
    <citation type="journal article" date="2022" name="BMC Genomics">
        <title>Comparative genome analysis of mycobacteria focusing on tRNA and non-coding RNA.</title>
        <authorList>
            <person name="Behra P.R.K."/>
            <person name="Pettersson B.M.F."/>
            <person name="Ramesh M."/>
            <person name="Das S."/>
            <person name="Dasgupta S."/>
            <person name="Kirsebom L.A."/>
        </authorList>
    </citation>
    <scope>NUCLEOTIDE SEQUENCE</scope>
    <source>
        <strain evidence="2">DSM 44615</strain>
    </source>
</reference>
<dbReference type="InterPro" id="IPR021484">
    <property type="entry name" value="DUF3137"/>
</dbReference>